<organism evidence="1 2">
    <name type="scientific">Anaeromonas frigoriresistens</name>
    <dbReference type="NCBI Taxonomy" id="2683708"/>
    <lineage>
        <taxon>Bacteria</taxon>
        <taxon>Bacillati</taxon>
        <taxon>Bacillota</taxon>
        <taxon>Tissierellia</taxon>
        <taxon>Tissierellales</taxon>
        <taxon>Thermohalobacteraceae</taxon>
        <taxon>Anaeromonas</taxon>
    </lineage>
</organism>
<protein>
    <submittedName>
        <fullName evidence="1">Uncharacterized protein</fullName>
    </submittedName>
</protein>
<sequence>MDIRVVCNKCRKEAPIDKEKSNLNWKVYDESKSCKCGGEWKMILPP</sequence>
<comment type="caution">
    <text evidence="1">The sequence shown here is derived from an EMBL/GenBank/DDBJ whole genome shotgun (WGS) entry which is preliminary data.</text>
</comment>
<proteinExistence type="predicted"/>
<name>A0A942Z680_9FIRM</name>
<evidence type="ECO:0000313" key="2">
    <source>
        <dbReference type="Proteomes" id="UP000724672"/>
    </source>
</evidence>
<gene>
    <name evidence="1" type="ORF">GOQ27_07010</name>
</gene>
<keyword evidence="2" id="KW-1185">Reference proteome</keyword>
<dbReference type="Proteomes" id="UP000724672">
    <property type="component" value="Unassembled WGS sequence"/>
</dbReference>
<evidence type="ECO:0000313" key="1">
    <source>
        <dbReference type="EMBL" id="MBS4538206.1"/>
    </source>
</evidence>
<reference evidence="1" key="1">
    <citation type="submission" date="2019-12" db="EMBL/GenBank/DDBJ databases">
        <title>Clostridiaceae gen. nov. sp. nov., isolated from sediment in Xinjiang, China.</title>
        <authorList>
            <person name="Zhang R."/>
        </authorList>
    </citation>
    <scope>NUCLEOTIDE SEQUENCE</scope>
    <source>
        <strain evidence="1">D2Q-11</strain>
    </source>
</reference>
<dbReference type="RefSeq" id="WP_203366134.1">
    <property type="nucleotide sequence ID" value="NZ_WSFT01000029.1"/>
</dbReference>
<dbReference type="AlphaFoldDB" id="A0A942Z680"/>
<dbReference type="EMBL" id="WSFT01000029">
    <property type="protein sequence ID" value="MBS4538206.1"/>
    <property type="molecule type" value="Genomic_DNA"/>
</dbReference>
<accession>A0A942Z680</accession>